<reference evidence="13 14" key="1">
    <citation type="submission" date="2017-09" db="EMBL/GenBank/DDBJ databases">
        <title>Depth-based differentiation of microbial function through sediment-hosted aquifers and enrichment of novel symbionts in the deep terrestrial subsurface.</title>
        <authorList>
            <person name="Probst A.J."/>
            <person name="Ladd B."/>
            <person name="Jarett J.K."/>
            <person name="Geller-Mcgrath D.E."/>
            <person name="Sieber C.M."/>
            <person name="Emerson J.B."/>
            <person name="Anantharaman K."/>
            <person name="Thomas B.C."/>
            <person name="Malmstrom R."/>
            <person name="Stieglmeier M."/>
            <person name="Klingl A."/>
            <person name="Woyke T."/>
            <person name="Ryan C.M."/>
            <person name="Banfield J.F."/>
        </authorList>
    </citation>
    <scope>NUCLEOTIDE SEQUENCE [LARGE SCALE GENOMIC DNA]</scope>
    <source>
        <strain evidence="13">CG23_combo_of_CG06-09_8_20_14_all_35_49</strain>
    </source>
</reference>
<dbReference type="InterPro" id="IPR011773">
    <property type="entry name" value="DNA-dir_RpoA"/>
</dbReference>
<dbReference type="SMART" id="SM00662">
    <property type="entry name" value="RPOLD"/>
    <property type="match status" value="1"/>
</dbReference>
<dbReference type="GO" id="GO:0003677">
    <property type="term" value="F:DNA binding"/>
    <property type="evidence" value="ECO:0007669"/>
    <property type="project" value="UniProtKB-UniRule"/>
</dbReference>
<dbReference type="GO" id="GO:0046983">
    <property type="term" value="F:protein dimerization activity"/>
    <property type="evidence" value="ECO:0007669"/>
    <property type="project" value="InterPro"/>
</dbReference>
<dbReference type="GO" id="GO:0005737">
    <property type="term" value="C:cytoplasm"/>
    <property type="evidence" value="ECO:0007669"/>
    <property type="project" value="UniProtKB-ARBA"/>
</dbReference>
<dbReference type="NCBIfam" id="NF003519">
    <property type="entry name" value="PRK05182.2-5"/>
    <property type="match status" value="1"/>
</dbReference>
<dbReference type="HAMAP" id="MF_00059">
    <property type="entry name" value="RNApol_bact_RpoA"/>
    <property type="match status" value="1"/>
</dbReference>
<evidence type="ECO:0000256" key="6">
    <source>
        <dbReference type="ARBA" id="ARBA00022695"/>
    </source>
</evidence>
<comment type="subunit">
    <text evidence="11">Homodimer. The RNAP catalytic core consists of 2 alpha, 1 beta, 1 beta' and 1 omega subunit. When a sigma factor is associated with the core the holoenzyme is formed, which can initiate transcription.</text>
</comment>
<feature type="region of interest" description="Alpha N-terminal domain (alpha-NTD)" evidence="11">
    <location>
        <begin position="1"/>
        <end position="229"/>
    </location>
</feature>
<gene>
    <name evidence="11" type="primary">rpoA</name>
    <name evidence="13" type="ORF">COX47_00985</name>
</gene>
<comment type="domain">
    <text evidence="11">The N-terminal domain is essential for RNAP assembly and basal transcription, whereas the C-terminal domain is involved in interaction with transcriptional regulators and with upstream promoter elements.</text>
</comment>
<comment type="caution">
    <text evidence="13">The sequence shown here is derived from an EMBL/GenBank/DDBJ whole genome shotgun (WGS) entry which is preliminary data.</text>
</comment>
<evidence type="ECO:0000313" key="14">
    <source>
        <dbReference type="Proteomes" id="UP000231025"/>
    </source>
</evidence>
<dbReference type="EMBL" id="PCRE01000015">
    <property type="protein sequence ID" value="PIP15174.1"/>
    <property type="molecule type" value="Genomic_DNA"/>
</dbReference>
<proteinExistence type="inferred from homology"/>
<dbReference type="Proteomes" id="UP000231025">
    <property type="component" value="Unassembled WGS sequence"/>
</dbReference>
<dbReference type="Pfam" id="PF01193">
    <property type="entry name" value="RNA_pol_L"/>
    <property type="match status" value="1"/>
</dbReference>
<dbReference type="CDD" id="cd06928">
    <property type="entry name" value="RNAP_alpha_NTD"/>
    <property type="match status" value="1"/>
</dbReference>
<dbReference type="EC" id="2.7.7.6" evidence="2 11"/>
<feature type="region of interest" description="Alpha C-terminal domain (alpha-CTD)" evidence="11">
    <location>
        <begin position="240"/>
        <end position="307"/>
    </location>
</feature>
<dbReference type="NCBIfam" id="TIGR02027">
    <property type="entry name" value="rpoA"/>
    <property type="match status" value="1"/>
</dbReference>
<dbReference type="InterPro" id="IPR036603">
    <property type="entry name" value="RBP11-like"/>
</dbReference>
<dbReference type="AlphaFoldDB" id="A0A2G9Y7I6"/>
<evidence type="ECO:0000256" key="3">
    <source>
        <dbReference type="ARBA" id="ARBA00015972"/>
    </source>
</evidence>
<evidence type="ECO:0000259" key="12">
    <source>
        <dbReference type="SMART" id="SM00662"/>
    </source>
</evidence>
<evidence type="ECO:0000256" key="8">
    <source>
        <dbReference type="ARBA" id="ARBA00032524"/>
    </source>
</evidence>
<evidence type="ECO:0000313" key="13">
    <source>
        <dbReference type="EMBL" id="PIP15174.1"/>
    </source>
</evidence>
<dbReference type="Gene3D" id="2.170.120.12">
    <property type="entry name" value="DNA-directed RNA polymerase, insert domain"/>
    <property type="match status" value="1"/>
</dbReference>
<dbReference type="GO" id="GO:0006351">
    <property type="term" value="P:DNA-templated transcription"/>
    <property type="evidence" value="ECO:0007669"/>
    <property type="project" value="UniProtKB-UniRule"/>
</dbReference>
<dbReference type="InterPro" id="IPR011263">
    <property type="entry name" value="DNA-dir_RNA_pol_RpoA/D/Rpb3"/>
</dbReference>
<dbReference type="InterPro" id="IPR011260">
    <property type="entry name" value="RNAP_asu_C"/>
</dbReference>
<comment type="similarity">
    <text evidence="1 11">Belongs to the RNA polymerase alpha chain family.</text>
</comment>
<evidence type="ECO:0000256" key="9">
    <source>
        <dbReference type="ARBA" id="ARBA00033070"/>
    </source>
</evidence>
<sequence length="307" mass="34451">MLNPSFYTKKTEEGNYGKFVLEPLPLGFGHSLGHALRRTILSSLKGSAITNIKIDGASHLFSTLPGIKESVLDIVLNLKQLRFDVKEGGPYKLKLDLKGERKVYGKEVEGEIKPVNKDLYLAEITEAKARLNVEALVEVGVGYSSVEEREKKEYGFIPVDAFFSPIKKINMKIEETRVGRKANYDKLIIEIWTDGTITPSQALKEASRLLSDYFVYILSGKDTPQVKVELTPEEEKQGLIDKKLYEVIIDELNLPSRVINALLREKIETVADLVKAGKERLVQMKGVGKKSIQLIDEELKKMGVTVD</sequence>
<dbReference type="Gene3D" id="1.10.150.20">
    <property type="entry name" value="5' to 3' exonuclease, C-terminal subdomain"/>
    <property type="match status" value="1"/>
</dbReference>
<dbReference type="InterPro" id="IPR011262">
    <property type="entry name" value="DNA-dir_RNA_pol_insert"/>
</dbReference>
<keyword evidence="5 11" id="KW-0808">Transferase</keyword>
<dbReference type="Gene3D" id="3.30.1360.10">
    <property type="entry name" value="RNA polymerase, RBP11-like subunit"/>
    <property type="match status" value="1"/>
</dbReference>
<dbReference type="SUPFAM" id="SSF56553">
    <property type="entry name" value="Insert subdomain of RNA polymerase alpha subunit"/>
    <property type="match status" value="1"/>
</dbReference>
<dbReference type="InterPro" id="IPR036643">
    <property type="entry name" value="RNApol_insert_sf"/>
</dbReference>
<evidence type="ECO:0000256" key="2">
    <source>
        <dbReference type="ARBA" id="ARBA00012418"/>
    </source>
</evidence>
<evidence type="ECO:0000256" key="7">
    <source>
        <dbReference type="ARBA" id="ARBA00023163"/>
    </source>
</evidence>
<keyword evidence="6 11" id="KW-0548">Nucleotidyltransferase</keyword>
<feature type="domain" description="DNA-directed RNA polymerase RpoA/D/Rpb3-type" evidence="12">
    <location>
        <begin position="16"/>
        <end position="220"/>
    </location>
</feature>
<dbReference type="Pfam" id="PF01000">
    <property type="entry name" value="RNA_pol_A_bac"/>
    <property type="match status" value="1"/>
</dbReference>
<accession>A0A2G9Y7I6</accession>
<dbReference type="GO" id="GO:0000428">
    <property type="term" value="C:DNA-directed RNA polymerase complex"/>
    <property type="evidence" value="ECO:0007669"/>
    <property type="project" value="UniProtKB-KW"/>
</dbReference>
<evidence type="ECO:0000256" key="11">
    <source>
        <dbReference type="HAMAP-Rule" id="MF_00059"/>
    </source>
</evidence>
<keyword evidence="4 11" id="KW-0240">DNA-directed RNA polymerase</keyword>
<dbReference type="SUPFAM" id="SSF55257">
    <property type="entry name" value="RBP11-like subunits of RNA polymerase"/>
    <property type="match status" value="1"/>
</dbReference>
<evidence type="ECO:0000256" key="1">
    <source>
        <dbReference type="ARBA" id="ARBA00007123"/>
    </source>
</evidence>
<dbReference type="GO" id="GO:0003899">
    <property type="term" value="F:DNA-directed RNA polymerase activity"/>
    <property type="evidence" value="ECO:0007669"/>
    <property type="project" value="UniProtKB-UniRule"/>
</dbReference>
<organism evidence="13 14">
    <name type="scientific">Candidatus Roizmanbacteria bacterium CG23_combo_of_CG06-09_8_20_14_all_35_49</name>
    <dbReference type="NCBI Taxonomy" id="1974863"/>
    <lineage>
        <taxon>Bacteria</taxon>
        <taxon>Candidatus Roizmaniibacteriota</taxon>
    </lineage>
</organism>
<comment type="catalytic activity">
    <reaction evidence="10 11">
        <text>RNA(n) + a ribonucleoside 5'-triphosphate = RNA(n+1) + diphosphate</text>
        <dbReference type="Rhea" id="RHEA:21248"/>
        <dbReference type="Rhea" id="RHEA-COMP:14527"/>
        <dbReference type="Rhea" id="RHEA-COMP:17342"/>
        <dbReference type="ChEBI" id="CHEBI:33019"/>
        <dbReference type="ChEBI" id="CHEBI:61557"/>
        <dbReference type="ChEBI" id="CHEBI:140395"/>
        <dbReference type="EC" id="2.7.7.6"/>
    </reaction>
</comment>
<evidence type="ECO:0000256" key="10">
    <source>
        <dbReference type="ARBA" id="ARBA00048552"/>
    </source>
</evidence>
<name>A0A2G9Y7I6_9BACT</name>
<protein>
    <recommendedName>
        <fullName evidence="3 11">DNA-directed RNA polymerase subunit alpha</fullName>
        <shortName evidence="11">RNAP subunit alpha</shortName>
        <ecNumber evidence="2 11">2.7.7.6</ecNumber>
    </recommendedName>
    <alternativeName>
        <fullName evidence="9 11">RNA polymerase subunit alpha</fullName>
    </alternativeName>
    <alternativeName>
        <fullName evidence="8 11">Transcriptase subunit alpha</fullName>
    </alternativeName>
</protein>
<dbReference type="SUPFAM" id="SSF47789">
    <property type="entry name" value="C-terminal domain of RNA polymerase alpha subunit"/>
    <property type="match status" value="1"/>
</dbReference>
<comment type="function">
    <text evidence="11">DNA-dependent RNA polymerase catalyzes the transcription of DNA into RNA using the four ribonucleoside triphosphates as substrates.</text>
</comment>
<evidence type="ECO:0000256" key="5">
    <source>
        <dbReference type="ARBA" id="ARBA00022679"/>
    </source>
</evidence>
<evidence type="ECO:0000256" key="4">
    <source>
        <dbReference type="ARBA" id="ARBA00022478"/>
    </source>
</evidence>
<dbReference type="Pfam" id="PF03118">
    <property type="entry name" value="RNA_pol_A_CTD"/>
    <property type="match status" value="1"/>
</dbReference>
<keyword evidence="7 11" id="KW-0804">Transcription</keyword>